<evidence type="ECO:0000313" key="1">
    <source>
        <dbReference type="EMBL" id="EMY79181.1"/>
    </source>
</evidence>
<evidence type="ECO:0000313" key="2">
    <source>
        <dbReference type="Proteomes" id="UP000012313"/>
    </source>
</evidence>
<comment type="caution">
    <text evidence="1">The sequence shown here is derived from an EMBL/GenBank/DDBJ whole genome shotgun (WGS) entry which is preliminary data.</text>
</comment>
<keyword evidence="2" id="KW-1185">Reference proteome</keyword>
<dbReference type="AlphaFoldDB" id="N1WFZ4"/>
<accession>N1WFZ4</accession>
<proteinExistence type="predicted"/>
<reference evidence="1" key="1">
    <citation type="submission" date="2013-03" db="EMBL/GenBank/DDBJ databases">
        <authorList>
            <person name="Harkins D.M."/>
            <person name="Durkin A.S."/>
            <person name="Brinkac L.M."/>
            <person name="Haft D.H."/>
            <person name="Selengut J.D."/>
            <person name="Sanka R."/>
            <person name="DePew J."/>
            <person name="Purushe J."/>
            <person name="Hartskeerl R.A."/>
            <person name="Ahmed A."/>
            <person name="van der Linden H."/>
            <person name="Goris M.G.A."/>
            <person name="Vinetz J.M."/>
            <person name="Sutton G.G."/>
            <person name="Nierman W.C."/>
            <person name="Fouts D.E."/>
        </authorList>
    </citation>
    <scope>NUCLEOTIDE SEQUENCE [LARGE SCALE GENOMIC DNA]</scope>
    <source>
        <strain evidence="1">ICFT</strain>
    </source>
</reference>
<dbReference type="Proteomes" id="UP000012313">
    <property type="component" value="Unassembled WGS sequence"/>
</dbReference>
<protein>
    <submittedName>
        <fullName evidence="1">Uncharacterized protein</fullName>
    </submittedName>
</protein>
<dbReference type="EMBL" id="AOHC02000013">
    <property type="protein sequence ID" value="EMY79181.1"/>
    <property type="molecule type" value="Genomic_DNA"/>
</dbReference>
<gene>
    <name evidence="1" type="ORF">LEP1GSC060_3675</name>
</gene>
<organism evidence="1 2">
    <name type="scientific">Leptospira weilii serovar Ranarum str. ICFT</name>
    <dbReference type="NCBI Taxonomy" id="1218598"/>
    <lineage>
        <taxon>Bacteria</taxon>
        <taxon>Pseudomonadati</taxon>
        <taxon>Spirochaetota</taxon>
        <taxon>Spirochaetia</taxon>
        <taxon>Leptospirales</taxon>
        <taxon>Leptospiraceae</taxon>
        <taxon>Leptospira</taxon>
    </lineage>
</organism>
<name>N1WFZ4_9LEPT</name>
<sequence>MPNLKNISLRFDYAQRIHIVLKIVFAQKMKTHTSLLYRQISSFSL</sequence>